<dbReference type="SUPFAM" id="SSF54695">
    <property type="entry name" value="POZ domain"/>
    <property type="match status" value="1"/>
</dbReference>
<dbReference type="InterPro" id="IPR003131">
    <property type="entry name" value="T1-type_BTB"/>
</dbReference>
<dbReference type="InterPro" id="IPR011333">
    <property type="entry name" value="SKP1/BTB/POZ_sf"/>
</dbReference>
<dbReference type="AlphaFoldDB" id="A0A2B4RS27"/>
<dbReference type="SMART" id="SM00584">
    <property type="entry name" value="TLDc"/>
    <property type="match status" value="1"/>
</dbReference>
<comment type="caution">
    <text evidence="3">The sequence shown here is derived from an EMBL/GenBank/DDBJ whole genome shotgun (WGS) entry which is preliminary data.</text>
</comment>
<evidence type="ECO:0000313" key="3">
    <source>
        <dbReference type="EMBL" id="PFX19138.1"/>
    </source>
</evidence>
<reference evidence="4" key="1">
    <citation type="journal article" date="2017" name="bioRxiv">
        <title>Comparative analysis of the genomes of Stylophora pistillata and Acropora digitifera provides evidence for extensive differences between species of corals.</title>
        <authorList>
            <person name="Voolstra C.R."/>
            <person name="Li Y."/>
            <person name="Liew Y.J."/>
            <person name="Baumgarten S."/>
            <person name="Zoccola D."/>
            <person name="Flot J.-F."/>
            <person name="Tambutte S."/>
            <person name="Allemand D."/>
            <person name="Aranda M."/>
        </authorList>
    </citation>
    <scope>NUCLEOTIDE SEQUENCE [LARGE SCALE GENOMIC DNA]</scope>
</reference>
<organism evidence="3 4">
    <name type="scientific">Stylophora pistillata</name>
    <name type="common">Smooth cauliflower coral</name>
    <dbReference type="NCBI Taxonomy" id="50429"/>
    <lineage>
        <taxon>Eukaryota</taxon>
        <taxon>Metazoa</taxon>
        <taxon>Cnidaria</taxon>
        <taxon>Anthozoa</taxon>
        <taxon>Hexacorallia</taxon>
        <taxon>Scleractinia</taxon>
        <taxon>Astrocoeniina</taxon>
        <taxon>Pocilloporidae</taxon>
        <taxon>Stylophora</taxon>
    </lineage>
</organism>
<protein>
    <submittedName>
        <fullName evidence="3">BTB/POZ domain-containing protein KCTD6</fullName>
    </submittedName>
</protein>
<dbReference type="EMBL" id="LSMT01000375">
    <property type="protein sequence ID" value="PFX19138.1"/>
    <property type="molecule type" value="Genomic_DNA"/>
</dbReference>
<dbReference type="GO" id="GO:0051260">
    <property type="term" value="P:protein homooligomerization"/>
    <property type="evidence" value="ECO:0007669"/>
    <property type="project" value="InterPro"/>
</dbReference>
<dbReference type="PROSITE" id="PS51886">
    <property type="entry name" value="TLDC"/>
    <property type="match status" value="1"/>
</dbReference>
<accession>A0A2B4RS27</accession>
<dbReference type="PANTHER" id="PTHR14499">
    <property type="entry name" value="POTASSIUM CHANNEL TETRAMERIZATION DOMAIN-CONTAINING"/>
    <property type="match status" value="1"/>
</dbReference>
<dbReference type="OrthoDB" id="25620at2759"/>
<dbReference type="PANTHER" id="PTHR14499:SF136">
    <property type="entry name" value="GH08630P"/>
    <property type="match status" value="1"/>
</dbReference>
<feature type="compositionally biased region" description="Acidic residues" evidence="1">
    <location>
        <begin position="9"/>
        <end position="22"/>
    </location>
</feature>
<dbReference type="Gene3D" id="3.30.710.10">
    <property type="entry name" value="Potassium Channel Kv1.1, Chain A"/>
    <property type="match status" value="1"/>
</dbReference>
<proteinExistence type="predicted"/>
<dbReference type="STRING" id="50429.A0A2B4RS27"/>
<dbReference type="InterPro" id="IPR006571">
    <property type="entry name" value="TLDc_dom"/>
</dbReference>
<feature type="region of interest" description="Disordered" evidence="1">
    <location>
        <begin position="1"/>
        <end position="23"/>
    </location>
</feature>
<evidence type="ECO:0000259" key="2">
    <source>
        <dbReference type="PROSITE" id="PS51886"/>
    </source>
</evidence>
<sequence length="318" mass="36046">MSSSQKLEEVEEDDRSGDEAFEEASKRMKEAFDILNRQSKKTRREMEAFDNAAKKLKRVHFQKTLRLNVGGFDTKLGEDGCYFIDRDGTHFRYILNYLRTGKLVIPDDQVICKELLYETEFFQIQGIITELKAKPFTNSVILSSYQRKTLIEWLKDTLTSASHDDVLLYRASRDGWNASNFHSCCDNEGPTVAEIKSGNYIFGGYTEEQWESPGTGIYKSAPASFLFSLVNPYGLPPTKIPLLDGREGNAIYCQNLVGPVFGGGNAHDLYISNTPHYYSNSANLKHAYRCPEDQNASSFFVGSQNFAVNKMEVFGFEK</sequence>
<evidence type="ECO:0000256" key="1">
    <source>
        <dbReference type="SAM" id="MobiDB-lite"/>
    </source>
</evidence>
<name>A0A2B4RS27_STYPI</name>
<evidence type="ECO:0000313" key="4">
    <source>
        <dbReference type="Proteomes" id="UP000225706"/>
    </source>
</evidence>
<feature type="domain" description="TLDc" evidence="2">
    <location>
        <begin position="140"/>
        <end position="317"/>
    </location>
</feature>
<dbReference type="Pfam" id="PF07534">
    <property type="entry name" value="TLD"/>
    <property type="match status" value="1"/>
</dbReference>
<dbReference type="Proteomes" id="UP000225706">
    <property type="component" value="Unassembled WGS sequence"/>
</dbReference>
<keyword evidence="4" id="KW-1185">Reference proteome</keyword>
<gene>
    <name evidence="3" type="primary">kctd6</name>
    <name evidence="3" type="ORF">AWC38_SpisGene16451</name>
</gene>
<dbReference type="Pfam" id="PF02214">
    <property type="entry name" value="BTB_2"/>
    <property type="match status" value="1"/>
</dbReference>